<reference evidence="2 3" key="2">
    <citation type="submission" date="2018-03" db="EMBL/GenBank/DDBJ databases">
        <title>The ancient ancestry and fast evolution of plastids.</title>
        <authorList>
            <person name="Moore K.R."/>
            <person name="Magnabosco C."/>
            <person name="Momper L."/>
            <person name="Gold D.A."/>
            <person name="Bosak T."/>
            <person name="Fournier G.P."/>
        </authorList>
    </citation>
    <scope>NUCLEOTIDE SEQUENCE [LARGE SCALE GENOMIC DNA]</scope>
    <source>
        <strain evidence="2 3">ULC007</strain>
    </source>
</reference>
<protein>
    <submittedName>
        <fullName evidence="2">Uncharacterized protein</fullName>
    </submittedName>
</protein>
<dbReference type="Proteomes" id="UP000238634">
    <property type="component" value="Unassembled WGS sequence"/>
</dbReference>
<evidence type="ECO:0000313" key="2">
    <source>
        <dbReference type="EMBL" id="PSB17121.1"/>
    </source>
</evidence>
<dbReference type="OrthoDB" id="424481at2"/>
<accession>A0A2T1D9L6</accession>
<evidence type="ECO:0000313" key="3">
    <source>
        <dbReference type="Proteomes" id="UP000238634"/>
    </source>
</evidence>
<organism evidence="2 3">
    <name type="scientific">Phormidesmis priestleyi ULC007</name>
    <dbReference type="NCBI Taxonomy" id="1920490"/>
    <lineage>
        <taxon>Bacteria</taxon>
        <taxon>Bacillati</taxon>
        <taxon>Cyanobacteriota</taxon>
        <taxon>Cyanophyceae</taxon>
        <taxon>Leptolyngbyales</taxon>
        <taxon>Leptolyngbyaceae</taxon>
        <taxon>Phormidesmis</taxon>
    </lineage>
</organism>
<reference evidence="2 3" key="1">
    <citation type="submission" date="2018-02" db="EMBL/GenBank/DDBJ databases">
        <authorList>
            <person name="Cohen D.B."/>
            <person name="Kent A.D."/>
        </authorList>
    </citation>
    <scope>NUCLEOTIDE SEQUENCE [LARGE SCALE GENOMIC DNA]</scope>
    <source>
        <strain evidence="2 3">ULC007</strain>
    </source>
</reference>
<keyword evidence="3" id="KW-1185">Reference proteome</keyword>
<feature type="region of interest" description="Disordered" evidence="1">
    <location>
        <begin position="44"/>
        <end position="74"/>
    </location>
</feature>
<dbReference type="EMBL" id="PVWG01000032">
    <property type="protein sequence ID" value="PSB17121.1"/>
    <property type="molecule type" value="Genomic_DNA"/>
</dbReference>
<dbReference type="AlphaFoldDB" id="A0A2T1D9L6"/>
<name>A0A2T1D9L6_9CYAN</name>
<dbReference type="RefSeq" id="WP_073072818.1">
    <property type="nucleotide sequence ID" value="NZ_MPPI01000019.1"/>
</dbReference>
<feature type="region of interest" description="Disordered" evidence="1">
    <location>
        <begin position="106"/>
        <end position="125"/>
    </location>
</feature>
<comment type="caution">
    <text evidence="2">The sequence shown here is derived from an EMBL/GenBank/DDBJ whole genome shotgun (WGS) entry which is preliminary data.</text>
</comment>
<gene>
    <name evidence="2" type="ORF">C7B65_19620</name>
</gene>
<proteinExistence type="predicted"/>
<evidence type="ECO:0000256" key="1">
    <source>
        <dbReference type="SAM" id="MobiDB-lite"/>
    </source>
</evidence>
<sequence>MNRITQWFRTVRFRSIVTLALAVLTFLSIPAFYSSQLSAQAGSMMGKTSDKGMVQKVQQDAEDLGDSPDRPIGQTGLKNIKNLGENIKETVDLNVRQKGAIYNPKESDKLGALKEAQEESERAAK</sequence>